<comment type="caution">
    <text evidence="2">The sequence shown here is derived from an EMBL/GenBank/DDBJ whole genome shotgun (WGS) entry which is preliminary data.</text>
</comment>
<feature type="transmembrane region" description="Helical" evidence="1">
    <location>
        <begin position="71"/>
        <end position="89"/>
    </location>
</feature>
<organism evidence="2 3">
    <name type="scientific">Olea europaea subsp. europaea</name>
    <dbReference type="NCBI Taxonomy" id="158383"/>
    <lineage>
        <taxon>Eukaryota</taxon>
        <taxon>Viridiplantae</taxon>
        <taxon>Streptophyta</taxon>
        <taxon>Embryophyta</taxon>
        <taxon>Tracheophyta</taxon>
        <taxon>Spermatophyta</taxon>
        <taxon>Magnoliopsida</taxon>
        <taxon>eudicotyledons</taxon>
        <taxon>Gunneridae</taxon>
        <taxon>Pentapetalae</taxon>
        <taxon>asterids</taxon>
        <taxon>lamiids</taxon>
        <taxon>Lamiales</taxon>
        <taxon>Oleaceae</taxon>
        <taxon>Oleeae</taxon>
        <taxon>Olea</taxon>
    </lineage>
</organism>
<keyword evidence="1" id="KW-0472">Membrane</keyword>
<gene>
    <name evidence="2" type="ORF">OLEA9_A015439</name>
</gene>
<protein>
    <submittedName>
        <fullName evidence="2">Auxin response factor 17</fullName>
    </submittedName>
</protein>
<keyword evidence="1" id="KW-1133">Transmembrane helix</keyword>
<keyword evidence="3" id="KW-1185">Reference proteome</keyword>
<evidence type="ECO:0000256" key="1">
    <source>
        <dbReference type="SAM" id="Phobius"/>
    </source>
</evidence>
<dbReference type="Proteomes" id="UP000594638">
    <property type="component" value="Unassembled WGS sequence"/>
</dbReference>
<dbReference type="AlphaFoldDB" id="A0A8S0VAR0"/>
<name>A0A8S0VAR0_OLEEU</name>
<keyword evidence="1" id="KW-0812">Transmembrane</keyword>
<proteinExistence type="predicted"/>
<evidence type="ECO:0000313" key="3">
    <source>
        <dbReference type="Proteomes" id="UP000594638"/>
    </source>
</evidence>
<reference evidence="2 3" key="1">
    <citation type="submission" date="2019-12" db="EMBL/GenBank/DDBJ databases">
        <authorList>
            <person name="Alioto T."/>
            <person name="Alioto T."/>
            <person name="Gomez Garrido J."/>
        </authorList>
    </citation>
    <scope>NUCLEOTIDE SEQUENCE [LARGE SCALE GENOMIC DNA]</scope>
</reference>
<dbReference type="EMBL" id="CACTIH010009201">
    <property type="protein sequence ID" value="CAA3027373.1"/>
    <property type="molecule type" value="Genomic_DNA"/>
</dbReference>
<dbReference type="Gramene" id="OE9A015439T1">
    <property type="protein sequence ID" value="OE9A015439C1"/>
    <property type="gene ID" value="OE9A015439"/>
</dbReference>
<sequence>MASGATTGNTLHGSTHRRRGVDTMNDLEKECNSVNDIDSETLSKSDGVICQYVCKHKKGTENWVSGSRKNMWRSLFGLMLVFMVVLVFFKFHFMMRSEILIIQNFKNDLSNAQSATFDSDTSSNAAVKKRQARETPVIITQLFLHFRS</sequence>
<evidence type="ECO:0000313" key="2">
    <source>
        <dbReference type="EMBL" id="CAA3027373.1"/>
    </source>
</evidence>
<accession>A0A8S0VAR0</accession>